<comment type="caution">
    <text evidence="1">The sequence shown here is derived from an EMBL/GenBank/DDBJ whole genome shotgun (WGS) entry which is preliminary data.</text>
</comment>
<sequence length="55" mass="6067">MDAAEFCECLQEKQVADTPVTLVARIYNIYCIMDFIHMVNVGTVISATDNSTIPA</sequence>
<dbReference type="Proteomes" id="UP000247078">
    <property type="component" value="Unassembled WGS sequence"/>
</dbReference>
<organism evidence="1 2">
    <name type="scientific">Paenibacillus pabuli</name>
    <dbReference type="NCBI Taxonomy" id="1472"/>
    <lineage>
        <taxon>Bacteria</taxon>
        <taxon>Bacillati</taxon>
        <taxon>Bacillota</taxon>
        <taxon>Bacilli</taxon>
        <taxon>Bacillales</taxon>
        <taxon>Paenibacillaceae</taxon>
        <taxon>Paenibacillus</taxon>
    </lineage>
</organism>
<evidence type="ECO:0000313" key="1">
    <source>
        <dbReference type="EMBL" id="PWW45231.1"/>
    </source>
</evidence>
<accession>A0A855Y700</accession>
<evidence type="ECO:0000313" key="2">
    <source>
        <dbReference type="Proteomes" id="UP000247078"/>
    </source>
</evidence>
<protein>
    <submittedName>
        <fullName evidence="1">Uncharacterized protein</fullName>
    </submittedName>
</protein>
<dbReference type="AlphaFoldDB" id="A0A855Y700"/>
<gene>
    <name evidence="1" type="ORF">DET56_101432</name>
</gene>
<dbReference type="EMBL" id="QGTZ01000001">
    <property type="protein sequence ID" value="PWW45231.1"/>
    <property type="molecule type" value="Genomic_DNA"/>
</dbReference>
<reference evidence="1 2" key="1">
    <citation type="submission" date="2018-05" db="EMBL/GenBank/DDBJ databases">
        <title>Freshwater and sediment microbial communities from various areas in North America, analyzing microbe dynamics in response to fracking.</title>
        <authorList>
            <person name="Lamendella R."/>
        </authorList>
    </citation>
    <scope>NUCLEOTIDE SEQUENCE [LARGE SCALE GENOMIC DNA]</scope>
    <source>
        <strain evidence="1 2">DB-3</strain>
    </source>
</reference>
<name>A0A855Y700_9BACL</name>
<proteinExistence type="predicted"/>